<keyword evidence="3" id="KW-0812">Transmembrane</keyword>
<dbReference type="InterPro" id="IPR004843">
    <property type="entry name" value="Calcineurin-like_PHP"/>
</dbReference>
<feature type="transmembrane region" description="Helical" evidence="3">
    <location>
        <begin position="105"/>
        <end position="128"/>
    </location>
</feature>
<keyword evidence="6" id="KW-1185">Reference proteome</keyword>
<dbReference type="PANTHER" id="PTHR31302:SF31">
    <property type="entry name" value="PHOSPHODIESTERASE YAEI"/>
    <property type="match status" value="1"/>
</dbReference>
<dbReference type="SUPFAM" id="SSF56300">
    <property type="entry name" value="Metallo-dependent phosphatases"/>
    <property type="match status" value="1"/>
</dbReference>
<evidence type="ECO:0000256" key="1">
    <source>
        <dbReference type="ARBA" id="ARBA00022723"/>
    </source>
</evidence>
<reference evidence="5 6" key="1">
    <citation type="submission" date="2022-07" db="EMBL/GenBank/DDBJ databases">
        <title>Fecal culturing of patients with breast cancer.</title>
        <authorList>
            <person name="Teng N.M.Y."/>
            <person name="Kiu R."/>
            <person name="Evans R."/>
            <person name="Baker D.J."/>
            <person name="Zenner C."/>
            <person name="Robinson S.D."/>
            <person name="Hall L.J."/>
        </authorList>
    </citation>
    <scope>NUCLEOTIDE SEQUENCE [LARGE SCALE GENOMIC DNA]</scope>
    <source>
        <strain evidence="5 6">LH1063</strain>
    </source>
</reference>
<sequence length="397" mass="46408">MKLLPLVFILLLLFNVGVDYYIYRRIILRWMSRFSIRMIFWGSSILLQLGFLFMSIIIKSNFDGRHSWAVMWFLFIYFTVYMPRIGYFIVSLFDYLPLLFKRKKNWIGSIIGGILGMYVFGAMLWGAFYDRTHPIVHEVVINSEKLPASFDGYKIVQFSDTHLENYGRDTAFISRFVDEINALQPDLILFTGDLVNRRASELPRFMPVLSRLKAHDGVWSVLGNHDYGDYVRWPNPLDKVKNLESLKEGQRSMGWNLLNNQSVYLRRGNDSIALIGVENWSKPPFPRYGDLHKAYPDLEDEYFKILMTHDPTHWQAEVLPETNIDLTLSGHTHAMQIKQHLGQWKYSPAGMKYPEWGGLYEKENRYLYVNEGTGYVLLPIRIGTQPDITFITLKSVK</sequence>
<feature type="domain" description="Calcineurin-like phosphoesterase" evidence="4">
    <location>
        <begin position="154"/>
        <end position="334"/>
    </location>
</feature>
<dbReference type="Proteomes" id="UP001205603">
    <property type="component" value="Unassembled WGS sequence"/>
</dbReference>
<dbReference type="InterPro" id="IPR051158">
    <property type="entry name" value="Metallophosphoesterase_sf"/>
</dbReference>
<proteinExistence type="predicted"/>
<evidence type="ECO:0000259" key="4">
    <source>
        <dbReference type="Pfam" id="PF00149"/>
    </source>
</evidence>
<keyword evidence="2" id="KW-0378">Hydrolase</keyword>
<dbReference type="Gene3D" id="3.60.21.10">
    <property type="match status" value="1"/>
</dbReference>
<dbReference type="EMBL" id="JANDHW010000010">
    <property type="protein sequence ID" value="MCP9612468.1"/>
    <property type="molecule type" value="Genomic_DNA"/>
</dbReference>
<protein>
    <submittedName>
        <fullName evidence="5">Metallophosphoesterase</fullName>
    </submittedName>
</protein>
<gene>
    <name evidence="5" type="ORF">NMU02_10235</name>
</gene>
<dbReference type="RefSeq" id="WP_255027778.1">
    <property type="nucleotide sequence ID" value="NZ_JANDHW010000010.1"/>
</dbReference>
<dbReference type="InterPro" id="IPR029052">
    <property type="entry name" value="Metallo-depent_PP-like"/>
</dbReference>
<keyword evidence="3" id="KW-0472">Membrane</keyword>
<feature type="transmembrane region" description="Helical" evidence="3">
    <location>
        <begin position="6"/>
        <end position="23"/>
    </location>
</feature>
<dbReference type="CDD" id="cd07385">
    <property type="entry name" value="MPP_YkuE_C"/>
    <property type="match status" value="1"/>
</dbReference>
<dbReference type="Pfam" id="PF00149">
    <property type="entry name" value="Metallophos"/>
    <property type="match status" value="1"/>
</dbReference>
<feature type="transmembrane region" description="Helical" evidence="3">
    <location>
        <begin position="70"/>
        <end position="93"/>
    </location>
</feature>
<dbReference type="PANTHER" id="PTHR31302">
    <property type="entry name" value="TRANSMEMBRANE PROTEIN WITH METALLOPHOSPHOESTERASE DOMAIN-RELATED"/>
    <property type="match status" value="1"/>
</dbReference>
<evidence type="ECO:0000256" key="3">
    <source>
        <dbReference type="SAM" id="Phobius"/>
    </source>
</evidence>
<name>A0ABT1MIM7_9BACT</name>
<organism evidence="5 6">
    <name type="scientific">Coprobacter tertius</name>
    <dbReference type="NCBI Taxonomy" id="2944915"/>
    <lineage>
        <taxon>Bacteria</taxon>
        <taxon>Pseudomonadati</taxon>
        <taxon>Bacteroidota</taxon>
        <taxon>Bacteroidia</taxon>
        <taxon>Bacteroidales</taxon>
        <taxon>Barnesiellaceae</taxon>
        <taxon>Coprobacter</taxon>
    </lineage>
</organism>
<keyword evidence="1" id="KW-0479">Metal-binding</keyword>
<keyword evidence="3" id="KW-1133">Transmembrane helix</keyword>
<feature type="transmembrane region" description="Helical" evidence="3">
    <location>
        <begin position="35"/>
        <end position="58"/>
    </location>
</feature>
<accession>A0ABT1MIM7</accession>
<evidence type="ECO:0000313" key="5">
    <source>
        <dbReference type="EMBL" id="MCP9612468.1"/>
    </source>
</evidence>
<comment type="caution">
    <text evidence="5">The sequence shown here is derived from an EMBL/GenBank/DDBJ whole genome shotgun (WGS) entry which is preliminary data.</text>
</comment>
<evidence type="ECO:0000313" key="6">
    <source>
        <dbReference type="Proteomes" id="UP001205603"/>
    </source>
</evidence>
<evidence type="ECO:0000256" key="2">
    <source>
        <dbReference type="ARBA" id="ARBA00022801"/>
    </source>
</evidence>